<dbReference type="Proteomes" id="UP001249851">
    <property type="component" value="Unassembled WGS sequence"/>
</dbReference>
<reference evidence="2" key="2">
    <citation type="journal article" date="2023" name="Science">
        <title>Genomic signatures of disease resistance in endangered staghorn corals.</title>
        <authorList>
            <person name="Vollmer S.V."/>
            <person name="Selwyn J.D."/>
            <person name="Despard B.A."/>
            <person name="Roesel C.L."/>
        </authorList>
    </citation>
    <scope>NUCLEOTIDE SEQUENCE</scope>
    <source>
        <strain evidence="2">K2</strain>
    </source>
</reference>
<organism evidence="2 3">
    <name type="scientific">Acropora cervicornis</name>
    <name type="common">Staghorn coral</name>
    <dbReference type="NCBI Taxonomy" id="6130"/>
    <lineage>
        <taxon>Eukaryota</taxon>
        <taxon>Metazoa</taxon>
        <taxon>Cnidaria</taxon>
        <taxon>Anthozoa</taxon>
        <taxon>Hexacorallia</taxon>
        <taxon>Scleractinia</taxon>
        <taxon>Astrocoeniina</taxon>
        <taxon>Acroporidae</taxon>
        <taxon>Acropora</taxon>
    </lineage>
</organism>
<sequence>MTTNEPQVSEKNYQESQTDVPLTVDTPDVNSSQEISENQNRTRDDVKSNEKPNTQAPTIQDTRLRITKVKTSEEQKKSRMDERLCCKMTLFDLTRE</sequence>
<comment type="caution">
    <text evidence="2">The sequence shown here is derived from an EMBL/GenBank/DDBJ whole genome shotgun (WGS) entry which is preliminary data.</text>
</comment>
<keyword evidence="3" id="KW-1185">Reference proteome</keyword>
<feature type="compositionally biased region" description="Polar residues" evidence="1">
    <location>
        <begin position="1"/>
        <end position="20"/>
    </location>
</feature>
<accession>A0AAD9V8Y6</accession>
<feature type="compositionally biased region" description="Polar residues" evidence="1">
    <location>
        <begin position="28"/>
        <end position="39"/>
    </location>
</feature>
<dbReference type="EMBL" id="JARQWQ010000019">
    <property type="protein sequence ID" value="KAK2565696.1"/>
    <property type="molecule type" value="Genomic_DNA"/>
</dbReference>
<evidence type="ECO:0000313" key="3">
    <source>
        <dbReference type="Proteomes" id="UP001249851"/>
    </source>
</evidence>
<proteinExistence type="predicted"/>
<evidence type="ECO:0000313" key="2">
    <source>
        <dbReference type="EMBL" id="KAK2565696.1"/>
    </source>
</evidence>
<dbReference type="AlphaFoldDB" id="A0AAD9V8Y6"/>
<reference evidence="2" key="1">
    <citation type="journal article" date="2023" name="G3 (Bethesda)">
        <title>Whole genome assembly and annotation of the endangered Caribbean coral Acropora cervicornis.</title>
        <authorList>
            <person name="Selwyn J.D."/>
            <person name="Vollmer S.V."/>
        </authorList>
    </citation>
    <scope>NUCLEOTIDE SEQUENCE</scope>
    <source>
        <strain evidence="2">K2</strain>
    </source>
</reference>
<feature type="compositionally biased region" description="Basic and acidic residues" evidence="1">
    <location>
        <begin position="40"/>
        <end position="50"/>
    </location>
</feature>
<feature type="region of interest" description="Disordered" evidence="1">
    <location>
        <begin position="1"/>
        <end position="57"/>
    </location>
</feature>
<name>A0AAD9V8Y6_ACRCE</name>
<evidence type="ECO:0000256" key="1">
    <source>
        <dbReference type="SAM" id="MobiDB-lite"/>
    </source>
</evidence>
<protein>
    <submittedName>
        <fullName evidence="2">Uncharacterized protein</fullName>
    </submittedName>
</protein>
<gene>
    <name evidence="2" type="ORF">P5673_010871</name>
</gene>